<dbReference type="GO" id="GO:0016887">
    <property type="term" value="F:ATP hydrolysis activity"/>
    <property type="evidence" value="ECO:0007669"/>
    <property type="project" value="InterPro"/>
</dbReference>
<protein>
    <submittedName>
        <fullName evidence="3">Uncharacterized protein</fullName>
    </submittedName>
</protein>
<feature type="signal peptide" evidence="2">
    <location>
        <begin position="1"/>
        <end position="21"/>
    </location>
</feature>
<dbReference type="InterPro" id="IPR016024">
    <property type="entry name" value="ARM-type_fold"/>
</dbReference>
<dbReference type="PANTHER" id="PTHR36498">
    <property type="entry name" value="TATA-BINDING PROTEIN-ASSOCIATED FACTOR 172"/>
    <property type="match status" value="1"/>
</dbReference>
<dbReference type="EMBL" id="CAJNOC010000346">
    <property type="protein sequence ID" value="CAF0748316.1"/>
    <property type="molecule type" value="Genomic_DNA"/>
</dbReference>
<sequence length="265" mass="30046">MIHKFLILLDFYLTRLNLVFFKLEKIVFNSANVSIGQLLGFQSCESNNGDANSNSVAVTPSTPNTPNKGKKRANSITNAPLSADITPQVTNSCSQDSLAKNLTEKRGAEFAFKSIVESYNTLQKLELVVPDVVHQPINQINLVVQNLMCRKELVRTMQIILEYTLDCLDNNEFNLFARQGAIELIYNLFEQLNTDIIPFIVIFIVPVLKRMCDLDWYVRSMASQCFGTLIKLYPLSTSNFHESNSFEQITESNKNILKMKFLSLT</sequence>
<evidence type="ECO:0000256" key="1">
    <source>
        <dbReference type="SAM" id="MobiDB-lite"/>
    </source>
</evidence>
<dbReference type="SUPFAM" id="SSF48371">
    <property type="entry name" value="ARM repeat"/>
    <property type="match status" value="1"/>
</dbReference>
<dbReference type="AlphaFoldDB" id="A0A813PAJ1"/>
<keyword evidence="4" id="KW-1185">Reference proteome</keyword>
<feature type="chain" id="PRO_5032798029" evidence="2">
    <location>
        <begin position="22"/>
        <end position="265"/>
    </location>
</feature>
<dbReference type="Proteomes" id="UP000663879">
    <property type="component" value="Unassembled WGS sequence"/>
</dbReference>
<keyword evidence="2" id="KW-0732">Signal</keyword>
<dbReference type="InterPro" id="IPR011989">
    <property type="entry name" value="ARM-like"/>
</dbReference>
<name>A0A813PAJ1_9BILA</name>
<accession>A0A813PAJ1</accession>
<dbReference type="Gene3D" id="1.25.10.10">
    <property type="entry name" value="Leucine-rich Repeat Variant"/>
    <property type="match status" value="1"/>
</dbReference>
<dbReference type="InterPro" id="IPR044972">
    <property type="entry name" value="Mot1"/>
</dbReference>
<dbReference type="GO" id="GO:0003677">
    <property type="term" value="F:DNA binding"/>
    <property type="evidence" value="ECO:0007669"/>
    <property type="project" value="InterPro"/>
</dbReference>
<proteinExistence type="predicted"/>
<dbReference type="OrthoDB" id="10252227at2759"/>
<organism evidence="3 4">
    <name type="scientific">Brachionus calyciflorus</name>
    <dbReference type="NCBI Taxonomy" id="104777"/>
    <lineage>
        <taxon>Eukaryota</taxon>
        <taxon>Metazoa</taxon>
        <taxon>Spiralia</taxon>
        <taxon>Gnathifera</taxon>
        <taxon>Rotifera</taxon>
        <taxon>Eurotatoria</taxon>
        <taxon>Monogononta</taxon>
        <taxon>Pseudotrocha</taxon>
        <taxon>Ploima</taxon>
        <taxon>Brachionidae</taxon>
        <taxon>Brachionus</taxon>
    </lineage>
</organism>
<evidence type="ECO:0000313" key="3">
    <source>
        <dbReference type="EMBL" id="CAF0748316.1"/>
    </source>
</evidence>
<reference evidence="3" key="1">
    <citation type="submission" date="2021-02" db="EMBL/GenBank/DDBJ databases">
        <authorList>
            <person name="Nowell W R."/>
        </authorList>
    </citation>
    <scope>NUCLEOTIDE SEQUENCE</scope>
    <source>
        <strain evidence="3">Ploen Becks lab</strain>
    </source>
</reference>
<feature type="region of interest" description="Disordered" evidence="1">
    <location>
        <begin position="51"/>
        <end position="74"/>
    </location>
</feature>
<dbReference type="PANTHER" id="PTHR36498:SF1">
    <property type="entry name" value="TATA-BINDING PROTEIN-ASSOCIATED FACTOR 172"/>
    <property type="match status" value="1"/>
</dbReference>
<evidence type="ECO:0000256" key="2">
    <source>
        <dbReference type="SAM" id="SignalP"/>
    </source>
</evidence>
<dbReference type="GO" id="GO:0017025">
    <property type="term" value="F:TBP-class protein binding"/>
    <property type="evidence" value="ECO:0007669"/>
    <property type="project" value="InterPro"/>
</dbReference>
<feature type="compositionally biased region" description="Polar residues" evidence="1">
    <location>
        <begin position="51"/>
        <end position="67"/>
    </location>
</feature>
<evidence type="ECO:0000313" key="4">
    <source>
        <dbReference type="Proteomes" id="UP000663879"/>
    </source>
</evidence>
<comment type="caution">
    <text evidence="3">The sequence shown here is derived from an EMBL/GenBank/DDBJ whole genome shotgun (WGS) entry which is preliminary data.</text>
</comment>
<gene>
    <name evidence="3" type="ORF">OXX778_LOCUS3776</name>
</gene>